<evidence type="ECO:0000256" key="1">
    <source>
        <dbReference type="SAM" id="MobiDB-lite"/>
    </source>
</evidence>
<evidence type="ECO:0000313" key="3">
    <source>
        <dbReference type="Proteomes" id="UP000023152"/>
    </source>
</evidence>
<accession>X6N2F0</accession>
<comment type="caution">
    <text evidence="2">The sequence shown here is derived from an EMBL/GenBank/DDBJ whole genome shotgun (WGS) entry which is preliminary data.</text>
</comment>
<feature type="compositionally biased region" description="Basic and acidic residues" evidence="1">
    <location>
        <begin position="292"/>
        <end position="312"/>
    </location>
</feature>
<sequence>MHFKNSTNKKIAILDLFADLYDTRKKSKFQTKEEKVLVLHYYFLRSWIRFLIVLANKSNFVLSLKKKKCINEQIQTTRTHPQQTKKKRKESLVELSVVESVSSEKEEKQLEDNAPDTVAGQAELTSDVYFGGALISNEDDIALAYTESKCEVTTEAIENPPFKSDNGSTRYDTDAPDSNVYDASRVPVLAKENIDKDLSREHLVLSNSKQAVVSMKNEHDHDDDHSIAGEDSTKTNDMNMMPCFDIDIDYNDSATKIVCHGAMGQLAKDSWIAPQLVDTSSPAPTQCKVRRSKDTCTEPRAQRQRPDDESRSRSRTQTQWKLFQFKALLVKMFNRLVHEYVYKESEVIEDDEKKKYWMVEIICVIAKDVTDVAAAQNVNGNVNVIETHDMADGRQQHRWQYKYEQLHFNGSPALNYFAVYAMLESIVLRNYSKVTMTLLLPLQKFCT</sequence>
<dbReference type="Proteomes" id="UP000023152">
    <property type="component" value="Unassembled WGS sequence"/>
</dbReference>
<keyword evidence="3" id="KW-1185">Reference proteome</keyword>
<protein>
    <submittedName>
        <fullName evidence="2">Uncharacterized protein</fullName>
    </submittedName>
</protein>
<dbReference type="AlphaFoldDB" id="X6N2F0"/>
<dbReference type="EMBL" id="ASPP01012949">
    <property type="protein sequence ID" value="ETO20088.1"/>
    <property type="molecule type" value="Genomic_DNA"/>
</dbReference>
<evidence type="ECO:0000313" key="2">
    <source>
        <dbReference type="EMBL" id="ETO20088.1"/>
    </source>
</evidence>
<proteinExistence type="predicted"/>
<reference evidence="2 3" key="1">
    <citation type="journal article" date="2013" name="Curr. Biol.">
        <title>The Genome of the Foraminiferan Reticulomyxa filosa.</title>
        <authorList>
            <person name="Glockner G."/>
            <person name="Hulsmann N."/>
            <person name="Schleicher M."/>
            <person name="Noegel A.A."/>
            <person name="Eichinger L."/>
            <person name="Gallinger C."/>
            <person name="Pawlowski J."/>
            <person name="Sierra R."/>
            <person name="Euteneuer U."/>
            <person name="Pillet L."/>
            <person name="Moustafa A."/>
            <person name="Platzer M."/>
            <person name="Groth M."/>
            <person name="Szafranski K."/>
            <person name="Schliwa M."/>
        </authorList>
    </citation>
    <scope>NUCLEOTIDE SEQUENCE [LARGE SCALE GENOMIC DNA]</scope>
</reference>
<gene>
    <name evidence="2" type="ORF">RFI_17131</name>
</gene>
<name>X6N2F0_RETFI</name>
<feature type="region of interest" description="Disordered" evidence="1">
    <location>
        <begin position="158"/>
        <end position="179"/>
    </location>
</feature>
<feature type="region of interest" description="Disordered" evidence="1">
    <location>
        <begin position="282"/>
        <end position="315"/>
    </location>
</feature>
<organism evidence="2 3">
    <name type="scientific">Reticulomyxa filosa</name>
    <dbReference type="NCBI Taxonomy" id="46433"/>
    <lineage>
        <taxon>Eukaryota</taxon>
        <taxon>Sar</taxon>
        <taxon>Rhizaria</taxon>
        <taxon>Retaria</taxon>
        <taxon>Foraminifera</taxon>
        <taxon>Monothalamids</taxon>
        <taxon>Reticulomyxidae</taxon>
        <taxon>Reticulomyxa</taxon>
    </lineage>
</organism>